<proteinExistence type="predicted"/>
<accession>A0A5C4J2H6</accession>
<gene>
    <name evidence="1" type="ORF">ETD83_33020</name>
</gene>
<dbReference type="SUPFAM" id="SSF56784">
    <property type="entry name" value="HAD-like"/>
    <property type="match status" value="1"/>
</dbReference>
<evidence type="ECO:0000313" key="1">
    <source>
        <dbReference type="EMBL" id="TMQ90975.1"/>
    </source>
</evidence>
<dbReference type="EMBL" id="VCKW01000246">
    <property type="protein sequence ID" value="TMQ90975.1"/>
    <property type="molecule type" value="Genomic_DNA"/>
</dbReference>
<dbReference type="Proteomes" id="UP000309174">
    <property type="component" value="Unassembled WGS sequence"/>
</dbReference>
<dbReference type="AlphaFoldDB" id="A0A5C4J2H6"/>
<dbReference type="RefSeq" id="WP_138649130.1">
    <property type="nucleotide sequence ID" value="NZ_VCKW01000246.1"/>
</dbReference>
<sequence>MALGTASDLPPDVLCDLGTTTGLTGPGGTAVLWDLPRTLAPPTGLVAAAHREAFERVIGRPPSTPPDLTLVTDPRIAVRLLTAERMTAARAARILPRFLPELVRCFAEQIERCPPSPPPRRFTHLLDAIAATDGVVQGVVSGALRPITALWLETVGLPHLMSDGIGGYGSDHASPDALCRLACARARDFHGQRSEVILISASPGRLAAGAACGASPVLADPRQPWRLAQTVMTALRTARPGPRPGR</sequence>
<name>A0A5C4J2H6_9ACTN</name>
<reference evidence="1 2" key="1">
    <citation type="submission" date="2019-05" db="EMBL/GenBank/DDBJ databases">
        <title>Draft genome sequence of Actinomadura sp. 14C53.</title>
        <authorList>
            <person name="Saricaoglu S."/>
            <person name="Isik K."/>
        </authorList>
    </citation>
    <scope>NUCLEOTIDE SEQUENCE [LARGE SCALE GENOMIC DNA]</scope>
    <source>
        <strain evidence="1 2">14C53</strain>
    </source>
</reference>
<dbReference type="OrthoDB" id="9781769at2"/>
<dbReference type="InterPro" id="IPR023198">
    <property type="entry name" value="PGP-like_dom2"/>
</dbReference>
<comment type="caution">
    <text evidence="1">The sequence shown here is derived from an EMBL/GenBank/DDBJ whole genome shotgun (WGS) entry which is preliminary data.</text>
</comment>
<dbReference type="Gene3D" id="3.40.50.1000">
    <property type="entry name" value="HAD superfamily/HAD-like"/>
    <property type="match status" value="1"/>
</dbReference>
<keyword evidence="2" id="KW-1185">Reference proteome</keyword>
<protein>
    <submittedName>
        <fullName evidence="1">Uncharacterized protein</fullName>
    </submittedName>
</protein>
<dbReference type="InterPro" id="IPR023214">
    <property type="entry name" value="HAD_sf"/>
</dbReference>
<dbReference type="InterPro" id="IPR036412">
    <property type="entry name" value="HAD-like_sf"/>
</dbReference>
<evidence type="ECO:0000313" key="2">
    <source>
        <dbReference type="Proteomes" id="UP000309174"/>
    </source>
</evidence>
<dbReference type="Gene3D" id="1.10.150.240">
    <property type="entry name" value="Putative phosphatase, domain 2"/>
    <property type="match status" value="1"/>
</dbReference>
<organism evidence="1 2">
    <name type="scientific">Actinomadura soli</name>
    <dbReference type="NCBI Taxonomy" id="2508997"/>
    <lineage>
        <taxon>Bacteria</taxon>
        <taxon>Bacillati</taxon>
        <taxon>Actinomycetota</taxon>
        <taxon>Actinomycetes</taxon>
        <taxon>Streptosporangiales</taxon>
        <taxon>Thermomonosporaceae</taxon>
        <taxon>Actinomadura</taxon>
    </lineage>
</organism>